<feature type="chain" id="PRO_5046580529" description="Glycine-zipper-containing OmpA-like membrane domain-containing protein" evidence="1">
    <location>
        <begin position="23"/>
        <end position="180"/>
    </location>
</feature>
<keyword evidence="4" id="KW-1185">Reference proteome</keyword>
<dbReference type="InterPro" id="IPR025693">
    <property type="entry name" value="Gly-zipper_OmpA-like_dom"/>
</dbReference>
<feature type="signal peptide" evidence="1">
    <location>
        <begin position="1"/>
        <end position="22"/>
    </location>
</feature>
<evidence type="ECO:0000259" key="2">
    <source>
        <dbReference type="Pfam" id="PF13436"/>
    </source>
</evidence>
<evidence type="ECO:0000256" key="1">
    <source>
        <dbReference type="SAM" id="SignalP"/>
    </source>
</evidence>
<comment type="caution">
    <text evidence="3">The sequence shown here is derived from an EMBL/GenBank/DDBJ whole genome shotgun (WGS) entry which is preliminary data.</text>
</comment>
<dbReference type="Pfam" id="PF13436">
    <property type="entry name" value="Gly-zipper_OmpA"/>
    <property type="match status" value="1"/>
</dbReference>
<gene>
    <name evidence="3" type="ORF">JIV24_18885</name>
</gene>
<keyword evidence="1" id="KW-0732">Signal</keyword>
<protein>
    <recommendedName>
        <fullName evidence="2">Glycine-zipper-containing OmpA-like membrane domain-containing protein</fullName>
    </recommendedName>
</protein>
<evidence type="ECO:0000313" key="4">
    <source>
        <dbReference type="Proteomes" id="UP000605676"/>
    </source>
</evidence>
<name>A0ABS1HPL4_9BACT</name>
<feature type="domain" description="Glycine-zipper-containing OmpA-like membrane" evidence="2">
    <location>
        <begin position="97"/>
        <end position="134"/>
    </location>
</feature>
<organism evidence="3 4">
    <name type="scientific">Carboxylicivirga marina</name>
    <dbReference type="NCBI Taxonomy" id="2800988"/>
    <lineage>
        <taxon>Bacteria</taxon>
        <taxon>Pseudomonadati</taxon>
        <taxon>Bacteroidota</taxon>
        <taxon>Bacteroidia</taxon>
        <taxon>Marinilabiliales</taxon>
        <taxon>Marinilabiliaceae</taxon>
        <taxon>Carboxylicivirga</taxon>
    </lineage>
</organism>
<dbReference type="EMBL" id="JAENRR010000067">
    <property type="protein sequence ID" value="MBK3519420.1"/>
    <property type="molecule type" value="Genomic_DNA"/>
</dbReference>
<sequence>MKRIKIFFTIIFTVGFYCISLAQVPTTQVLPDTSKMTYNQISQTAGLIVFPSQGQSKEQQKKDEFECYLWAMDYTGLDPLNLPKVEAEQVNTGPDGSAVRGAARGAAAGAAIGAIAGDAGKGAAIGATAGAIRGRRAKRYGNYQQQEQNNANAAAQEQAIKDKFKKAFSACLEGKGYTVK</sequence>
<dbReference type="RefSeq" id="WP_200466639.1">
    <property type="nucleotide sequence ID" value="NZ_JAENRR010000067.1"/>
</dbReference>
<dbReference type="Proteomes" id="UP000605676">
    <property type="component" value="Unassembled WGS sequence"/>
</dbReference>
<accession>A0ABS1HPL4</accession>
<evidence type="ECO:0000313" key="3">
    <source>
        <dbReference type="EMBL" id="MBK3519420.1"/>
    </source>
</evidence>
<proteinExistence type="predicted"/>
<reference evidence="3 4" key="1">
    <citation type="submission" date="2021-01" db="EMBL/GenBank/DDBJ databases">
        <title>Carboxyliciviraga sp.nov., isolated from coastal sediments.</title>
        <authorList>
            <person name="Lu D."/>
            <person name="Zhang T."/>
        </authorList>
    </citation>
    <scope>NUCLEOTIDE SEQUENCE [LARGE SCALE GENOMIC DNA]</scope>
    <source>
        <strain evidence="3 4">N1Y132</strain>
    </source>
</reference>